<keyword evidence="1" id="KW-1133">Transmembrane helix</keyword>
<feature type="transmembrane region" description="Helical" evidence="1">
    <location>
        <begin position="91"/>
        <end position="118"/>
    </location>
</feature>
<reference evidence="3 4" key="1">
    <citation type="submission" date="2023-06" db="EMBL/GenBank/DDBJ databases">
        <authorList>
            <person name="Feng G."/>
            <person name="Li J."/>
            <person name="Zhu H."/>
        </authorList>
    </citation>
    <scope>NUCLEOTIDE SEQUENCE [LARGE SCALE GENOMIC DNA]</scope>
    <source>
        <strain evidence="3 4">RHCKG23</strain>
    </source>
</reference>
<comment type="caution">
    <text evidence="3">The sequence shown here is derived from an EMBL/GenBank/DDBJ whole genome shotgun (WGS) entry which is preliminary data.</text>
</comment>
<dbReference type="Pfam" id="PF10708">
    <property type="entry name" value="DUF2510"/>
    <property type="match status" value="1"/>
</dbReference>
<dbReference type="Proteomes" id="UP001237823">
    <property type="component" value="Unassembled WGS sequence"/>
</dbReference>
<feature type="transmembrane region" description="Helical" evidence="1">
    <location>
        <begin position="134"/>
        <end position="152"/>
    </location>
</feature>
<dbReference type="RefSeq" id="WP_289459362.1">
    <property type="nucleotide sequence ID" value="NZ_JAUCML010000009.1"/>
</dbReference>
<accession>A0ABT7T8Y9</accession>
<evidence type="ECO:0000259" key="2">
    <source>
        <dbReference type="Pfam" id="PF10708"/>
    </source>
</evidence>
<keyword evidence="1" id="KW-0472">Membrane</keyword>
<dbReference type="InterPro" id="IPR018929">
    <property type="entry name" value="DUF2510"/>
</dbReference>
<feature type="transmembrane region" description="Helical" evidence="1">
    <location>
        <begin position="52"/>
        <end position="71"/>
    </location>
</feature>
<sequence length="191" mass="21150">MSTTTPPGWYPDPSGQPGNRWWDGAAWTQHVNPPAGPVQRPRIPDGVATDTLPIWLLALQPVLVVLLQFAYRPELRFRTIGPDGLQALDPASVYTVGYFVLQVGGLLLYGAAVLLAFLDHRALRRRGVVRPFPWPWAFLATIVYVIGRFVVVRKVAPGRPMWPLWTYLVVGAVGTVFGVVRAAALFQQMLP</sequence>
<keyword evidence="4" id="KW-1185">Reference proteome</keyword>
<feature type="transmembrane region" description="Helical" evidence="1">
    <location>
        <begin position="164"/>
        <end position="186"/>
    </location>
</feature>
<evidence type="ECO:0000313" key="4">
    <source>
        <dbReference type="Proteomes" id="UP001237823"/>
    </source>
</evidence>
<name>A0ABT7T8Y9_9MICO</name>
<dbReference type="EMBL" id="JAUCML010000009">
    <property type="protein sequence ID" value="MDM7886040.1"/>
    <property type="molecule type" value="Genomic_DNA"/>
</dbReference>
<proteinExistence type="predicted"/>
<evidence type="ECO:0000313" key="3">
    <source>
        <dbReference type="EMBL" id="MDM7886040.1"/>
    </source>
</evidence>
<evidence type="ECO:0000256" key="1">
    <source>
        <dbReference type="SAM" id="Phobius"/>
    </source>
</evidence>
<gene>
    <name evidence="3" type="ORF">QUG92_13080</name>
</gene>
<feature type="domain" description="DUF2510" evidence="2">
    <location>
        <begin position="7"/>
        <end position="37"/>
    </location>
</feature>
<keyword evidence="1" id="KW-0812">Transmembrane</keyword>
<organism evidence="3 4">
    <name type="scientific">Curtobacterium citri</name>
    <dbReference type="NCBI Taxonomy" id="3055139"/>
    <lineage>
        <taxon>Bacteria</taxon>
        <taxon>Bacillati</taxon>
        <taxon>Actinomycetota</taxon>
        <taxon>Actinomycetes</taxon>
        <taxon>Micrococcales</taxon>
        <taxon>Microbacteriaceae</taxon>
        <taxon>Curtobacterium</taxon>
    </lineage>
</organism>
<protein>
    <submittedName>
        <fullName evidence="3">DUF2510 domain-containing protein</fullName>
    </submittedName>
</protein>